<accession>A0A0D0AJG7</accession>
<proteinExistence type="predicted"/>
<reference evidence="2 3" key="1">
    <citation type="submission" date="2014-04" db="EMBL/GenBank/DDBJ databases">
        <authorList>
            <consortium name="DOE Joint Genome Institute"/>
            <person name="Kuo A."/>
            <person name="Ruytinx J."/>
            <person name="Rineau F."/>
            <person name="Colpaert J."/>
            <person name="Kohler A."/>
            <person name="Nagy L.G."/>
            <person name="Floudas D."/>
            <person name="Copeland A."/>
            <person name="Barry K.W."/>
            <person name="Cichocki N."/>
            <person name="Veneault-Fourrey C."/>
            <person name="LaButti K."/>
            <person name="Lindquist E.A."/>
            <person name="Lipzen A."/>
            <person name="Lundell T."/>
            <person name="Morin E."/>
            <person name="Murat C."/>
            <person name="Sun H."/>
            <person name="Tunlid A."/>
            <person name="Henrissat B."/>
            <person name="Grigoriev I.V."/>
            <person name="Hibbett D.S."/>
            <person name="Martin F."/>
            <person name="Nordberg H.P."/>
            <person name="Cantor M.N."/>
            <person name="Hua S.X."/>
        </authorList>
    </citation>
    <scope>NUCLEOTIDE SEQUENCE [LARGE SCALE GENOMIC DNA]</scope>
    <source>
        <strain evidence="2 3">UH-Slu-Lm8-n1</strain>
    </source>
</reference>
<evidence type="ECO:0000313" key="2">
    <source>
        <dbReference type="EMBL" id="KIK38314.1"/>
    </source>
</evidence>
<dbReference type="InParanoid" id="A0A0D0AJG7"/>
<feature type="signal peptide" evidence="1">
    <location>
        <begin position="1"/>
        <end position="19"/>
    </location>
</feature>
<protein>
    <submittedName>
        <fullName evidence="2">Unplaced genomic scaffold CY34scaffold_269, whole genome shotgun sequence</fullName>
    </submittedName>
</protein>
<name>A0A0D0AJG7_9AGAM</name>
<keyword evidence="1" id="KW-0732">Signal</keyword>
<keyword evidence="3" id="KW-1185">Reference proteome</keyword>
<dbReference type="EMBL" id="KN835400">
    <property type="protein sequence ID" value="KIK38314.1"/>
    <property type="molecule type" value="Genomic_DNA"/>
</dbReference>
<dbReference type="HOGENOM" id="CLU_3051972_0_0_1"/>
<sequence>MRHPLAVQSCRLLILQAVARLLVRQPAGHLLGYEWDRCMQHAPTWFLSTNFAYC</sequence>
<gene>
    <name evidence="2" type="ORF">CY34DRAFT_809491</name>
</gene>
<feature type="chain" id="PRO_5002224101" evidence="1">
    <location>
        <begin position="20"/>
        <end position="54"/>
    </location>
</feature>
<evidence type="ECO:0000256" key="1">
    <source>
        <dbReference type="SAM" id="SignalP"/>
    </source>
</evidence>
<dbReference type="Proteomes" id="UP000054485">
    <property type="component" value="Unassembled WGS sequence"/>
</dbReference>
<dbReference type="AlphaFoldDB" id="A0A0D0AJG7"/>
<reference evidence="3" key="2">
    <citation type="submission" date="2015-01" db="EMBL/GenBank/DDBJ databases">
        <title>Evolutionary Origins and Diversification of the Mycorrhizal Mutualists.</title>
        <authorList>
            <consortium name="DOE Joint Genome Institute"/>
            <consortium name="Mycorrhizal Genomics Consortium"/>
            <person name="Kohler A."/>
            <person name="Kuo A."/>
            <person name="Nagy L.G."/>
            <person name="Floudas D."/>
            <person name="Copeland A."/>
            <person name="Barry K.W."/>
            <person name="Cichocki N."/>
            <person name="Veneault-Fourrey C."/>
            <person name="LaButti K."/>
            <person name="Lindquist E.A."/>
            <person name="Lipzen A."/>
            <person name="Lundell T."/>
            <person name="Morin E."/>
            <person name="Murat C."/>
            <person name="Riley R."/>
            <person name="Ohm R."/>
            <person name="Sun H."/>
            <person name="Tunlid A."/>
            <person name="Henrissat B."/>
            <person name="Grigoriev I.V."/>
            <person name="Hibbett D.S."/>
            <person name="Martin F."/>
        </authorList>
    </citation>
    <scope>NUCLEOTIDE SEQUENCE [LARGE SCALE GENOMIC DNA]</scope>
    <source>
        <strain evidence="3">UH-Slu-Lm8-n1</strain>
    </source>
</reference>
<organism evidence="2 3">
    <name type="scientific">Suillus luteus UH-Slu-Lm8-n1</name>
    <dbReference type="NCBI Taxonomy" id="930992"/>
    <lineage>
        <taxon>Eukaryota</taxon>
        <taxon>Fungi</taxon>
        <taxon>Dikarya</taxon>
        <taxon>Basidiomycota</taxon>
        <taxon>Agaricomycotina</taxon>
        <taxon>Agaricomycetes</taxon>
        <taxon>Agaricomycetidae</taxon>
        <taxon>Boletales</taxon>
        <taxon>Suillineae</taxon>
        <taxon>Suillaceae</taxon>
        <taxon>Suillus</taxon>
    </lineage>
</organism>
<evidence type="ECO:0000313" key="3">
    <source>
        <dbReference type="Proteomes" id="UP000054485"/>
    </source>
</evidence>